<dbReference type="PANTHER" id="PTHR10622">
    <property type="entry name" value="HET DOMAIN-CONTAINING PROTEIN"/>
    <property type="match status" value="1"/>
</dbReference>
<dbReference type="PANTHER" id="PTHR10622:SF10">
    <property type="entry name" value="HET DOMAIN-CONTAINING PROTEIN"/>
    <property type="match status" value="1"/>
</dbReference>
<organism evidence="3 4">
    <name type="scientific">Cudoniella acicularis</name>
    <dbReference type="NCBI Taxonomy" id="354080"/>
    <lineage>
        <taxon>Eukaryota</taxon>
        <taxon>Fungi</taxon>
        <taxon>Dikarya</taxon>
        <taxon>Ascomycota</taxon>
        <taxon>Pezizomycotina</taxon>
        <taxon>Leotiomycetes</taxon>
        <taxon>Helotiales</taxon>
        <taxon>Tricladiaceae</taxon>
        <taxon>Cudoniella</taxon>
    </lineage>
</organism>
<dbReference type="Pfam" id="PF06985">
    <property type="entry name" value="HET"/>
    <property type="match status" value="1"/>
</dbReference>
<keyword evidence="4" id="KW-1185">Reference proteome</keyword>
<dbReference type="InterPro" id="IPR010730">
    <property type="entry name" value="HET"/>
</dbReference>
<reference evidence="3 4" key="1">
    <citation type="submission" date="2020-03" db="EMBL/GenBank/DDBJ databases">
        <title>Draft Genome Sequence of Cudoniella acicularis.</title>
        <authorList>
            <person name="Buettner E."/>
            <person name="Kellner H."/>
        </authorList>
    </citation>
    <scope>NUCLEOTIDE SEQUENCE [LARGE SCALE GENOMIC DNA]</scope>
    <source>
        <strain evidence="3 4">DSM 108380</strain>
    </source>
</reference>
<gene>
    <name evidence="3" type="ORF">G7Y89_g1702</name>
</gene>
<comment type="caution">
    <text evidence="3">The sequence shown here is derived from an EMBL/GenBank/DDBJ whole genome shotgun (WGS) entry which is preliminary data.</text>
</comment>
<proteinExistence type="predicted"/>
<accession>A0A8H4RUT3</accession>
<dbReference type="AlphaFoldDB" id="A0A8H4RUT3"/>
<dbReference type="Proteomes" id="UP000566819">
    <property type="component" value="Unassembled WGS sequence"/>
</dbReference>
<evidence type="ECO:0000259" key="2">
    <source>
        <dbReference type="Pfam" id="PF06985"/>
    </source>
</evidence>
<dbReference type="OrthoDB" id="674604at2759"/>
<name>A0A8H4RUT3_9HELO</name>
<feature type="domain" description="Heterokaryon incompatibility" evidence="2">
    <location>
        <begin position="22"/>
        <end position="107"/>
    </location>
</feature>
<dbReference type="EMBL" id="JAAMPI010000068">
    <property type="protein sequence ID" value="KAF4636394.1"/>
    <property type="molecule type" value="Genomic_DNA"/>
</dbReference>
<feature type="region of interest" description="Disordered" evidence="1">
    <location>
        <begin position="474"/>
        <end position="496"/>
    </location>
</feature>
<evidence type="ECO:0000313" key="4">
    <source>
        <dbReference type="Proteomes" id="UP000566819"/>
    </source>
</evidence>
<protein>
    <recommendedName>
        <fullName evidence="2">Heterokaryon incompatibility domain-containing protein</fullName>
    </recommendedName>
</protein>
<sequence>MHLLNTSTLDLHEFFGDDIPPYAILSHRWKTEEISFQDLQTGLGLEIKEGFSKIKGCCAQAVLDGWEYAWVDSCCIDKTSSAELSEAINSMFQWYKDSQVCYVYMSDVPTGLRWDQHLAASSEFRLSKWWARGWTLQELLAPKDVIFYDCQWEEIGTKKSLEILISSVSGISRSHLMDYEQASVAQKMSWASKRHTTRVEDQAYSLIGLFQVHMPPLYGEGQRAFHRLQLEILANSDDESIFAWEWASSNPDSVPPGLGLLADSPHRFLNSGNIRKAKIDSARPPFAMTNKGLRMELFLMPNPIQTQLHAKAYFAPLNCKRTDEPFEPVAICLHNILDYPHSKSGEGGCEYEFERQSDLVSLSAAQVRAYQAIVATEPRTIIFVKQGMQMKLPTETNITEEDAPMLLLRTDSLIQHGFTAFHKRTADLVLMQDGRAWHLETLQENKQQSHKEILIESGLHRLFLSFTGSSITPLIPQNPSPTRTSTLTTPPPLPPPKPDTFTIRIHWLWWKRIFSLTIDTPPDDDDAPQLFTRVPPHEPNPNLDRISKTMRSGRSVSAALRMRRVKGESVCVLDVSVDPGGRLWWPRLKMVDDGVMCCV</sequence>
<evidence type="ECO:0000256" key="1">
    <source>
        <dbReference type="SAM" id="MobiDB-lite"/>
    </source>
</evidence>
<evidence type="ECO:0000313" key="3">
    <source>
        <dbReference type="EMBL" id="KAF4636394.1"/>
    </source>
</evidence>